<dbReference type="SUPFAM" id="SSF81383">
    <property type="entry name" value="F-box domain"/>
    <property type="match status" value="1"/>
</dbReference>
<gene>
    <name evidence="5" type="ORF">GQ55_5G257000</name>
</gene>
<feature type="region of interest" description="Disordered" evidence="1">
    <location>
        <begin position="504"/>
        <end position="535"/>
    </location>
</feature>
<dbReference type="OrthoDB" id="671598at2759"/>
<sequence length="535" mass="59416">MAALRNAIMLLSYRPKLAVTRRATLHAADGEGYDGEDRISALSDDLLDLVVSRLPIDDAVRTTALSTRWRRIWHGAPLVLCDEHIPGSTQDEGIATIDHILAAHTGPFQSVDIACCFKKKEREHAQWQRLLAARGVQDLAFVSLSGELGLRLAPDILRCAKLRHLCLGFWTFPDTANLPDGVGVFPHLEELDILCTKMEDRDIDHMLASSPVLKTLTFVWSGPQLNHISLLSPSLQCTLIVNSMVMDLALVDVPCLERLILHGNATSTLNASLPLRIFRAPELKVLGYLDAKDNKIQIGDIIIEAGTKVSPSSEVPSVKILAVEVNLHIFKEVQMLCSFLGCFPNTEILHLKSVVADESSDKPNAEFFQQPSPIECVQSHIKEVFLYKFQGHQCEMAFLKYLCQRANQMRKLTLVLRGTILDSADKIKAQLDDLVLPSLASEACTVLLLGPAVEVMSFNRASDLSIHDPFISDHGNELFISLKREKKVWTEQTPVQHCFTTQAVQGGGNDTKPTTEEEALGRGKRMKKPVRRMDL</sequence>
<dbReference type="InterPro" id="IPR001810">
    <property type="entry name" value="F-box_dom"/>
</dbReference>
<dbReference type="Pfam" id="PF08387">
    <property type="entry name" value="FBD"/>
    <property type="match status" value="1"/>
</dbReference>
<dbReference type="PANTHER" id="PTHR32141:SF141">
    <property type="entry name" value="FBD DOMAIN-CONTAINING PROTEIN"/>
    <property type="match status" value="1"/>
</dbReference>
<keyword evidence="6" id="KW-1185">Reference proteome</keyword>
<dbReference type="Gramene" id="PUZ55973">
    <property type="protein sequence ID" value="PUZ55973"/>
    <property type="gene ID" value="GQ55_5G257000"/>
</dbReference>
<dbReference type="Pfam" id="PF24758">
    <property type="entry name" value="LRR_At5g56370"/>
    <property type="match status" value="1"/>
</dbReference>
<evidence type="ECO:0000259" key="2">
    <source>
        <dbReference type="Pfam" id="PF00646"/>
    </source>
</evidence>
<dbReference type="EMBL" id="CM009753">
    <property type="protein sequence ID" value="PUZ55973.1"/>
    <property type="molecule type" value="Genomic_DNA"/>
</dbReference>
<evidence type="ECO:0000313" key="6">
    <source>
        <dbReference type="Proteomes" id="UP000244336"/>
    </source>
</evidence>
<evidence type="ECO:0000259" key="3">
    <source>
        <dbReference type="Pfam" id="PF08387"/>
    </source>
</evidence>
<feature type="domain" description="FBD" evidence="3">
    <location>
        <begin position="372"/>
        <end position="414"/>
    </location>
</feature>
<dbReference type="InterPro" id="IPR006566">
    <property type="entry name" value="FBD"/>
</dbReference>
<evidence type="ECO:0000259" key="4">
    <source>
        <dbReference type="Pfam" id="PF24758"/>
    </source>
</evidence>
<feature type="compositionally biased region" description="Basic residues" evidence="1">
    <location>
        <begin position="522"/>
        <end position="535"/>
    </location>
</feature>
<dbReference type="InterPro" id="IPR036047">
    <property type="entry name" value="F-box-like_dom_sf"/>
</dbReference>
<protein>
    <recommendedName>
        <fullName evidence="7">FBD domain-containing protein</fullName>
    </recommendedName>
</protein>
<dbReference type="SUPFAM" id="SSF52047">
    <property type="entry name" value="RNI-like"/>
    <property type="match status" value="1"/>
</dbReference>
<feature type="domain" description="F-box/LRR-repeat protein 15/At3g58940/PEG3-like LRR" evidence="4">
    <location>
        <begin position="125"/>
        <end position="350"/>
    </location>
</feature>
<name>A0A2T7DK67_9POAL</name>
<dbReference type="Proteomes" id="UP000244336">
    <property type="component" value="Chromosome 5"/>
</dbReference>
<dbReference type="Pfam" id="PF00646">
    <property type="entry name" value="F-box"/>
    <property type="match status" value="1"/>
</dbReference>
<proteinExistence type="predicted"/>
<dbReference type="Gene3D" id="3.80.10.10">
    <property type="entry name" value="Ribonuclease Inhibitor"/>
    <property type="match status" value="1"/>
</dbReference>
<accession>A0A2T7DK67</accession>
<dbReference type="AlphaFoldDB" id="A0A2T7DK67"/>
<reference evidence="5 6" key="1">
    <citation type="submission" date="2018-04" db="EMBL/GenBank/DDBJ databases">
        <title>WGS assembly of Panicum hallii var. hallii HAL2.</title>
        <authorList>
            <person name="Lovell J."/>
            <person name="Jenkins J."/>
            <person name="Lowry D."/>
            <person name="Mamidi S."/>
            <person name="Sreedasyam A."/>
            <person name="Weng X."/>
            <person name="Barry K."/>
            <person name="Bonette J."/>
            <person name="Campitelli B."/>
            <person name="Daum C."/>
            <person name="Gordon S."/>
            <person name="Gould B."/>
            <person name="Lipzen A."/>
            <person name="MacQueen A."/>
            <person name="Palacio-Mejia J."/>
            <person name="Plott C."/>
            <person name="Shakirov E."/>
            <person name="Shu S."/>
            <person name="Yoshinaga Y."/>
            <person name="Zane M."/>
            <person name="Rokhsar D."/>
            <person name="Grimwood J."/>
            <person name="Schmutz J."/>
            <person name="Juenger T."/>
        </authorList>
    </citation>
    <scope>NUCLEOTIDE SEQUENCE [LARGE SCALE GENOMIC DNA]</scope>
    <source>
        <strain evidence="6">cv. HAL2</strain>
    </source>
</reference>
<feature type="domain" description="F-box" evidence="2">
    <location>
        <begin position="39"/>
        <end position="74"/>
    </location>
</feature>
<evidence type="ECO:0000256" key="1">
    <source>
        <dbReference type="SAM" id="MobiDB-lite"/>
    </source>
</evidence>
<dbReference type="InterPro" id="IPR055302">
    <property type="entry name" value="F-box_dom-containing"/>
</dbReference>
<organism evidence="5 6">
    <name type="scientific">Panicum hallii var. hallii</name>
    <dbReference type="NCBI Taxonomy" id="1504633"/>
    <lineage>
        <taxon>Eukaryota</taxon>
        <taxon>Viridiplantae</taxon>
        <taxon>Streptophyta</taxon>
        <taxon>Embryophyta</taxon>
        <taxon>Tracheophyta</taxon>
        <taxon>Spermatophyta</taxon>
        <taxon>Magnoliopsida</taxon>
        <taxon>Liliopsida</taxon>
        <taxon>Poales</taxon>
        <taxon>Poaceae</taxon>
        <taxon>PACMAD clade</taxon>
        <taxon>Panicoideae</taxon>
        <taxon>Panicodae</taxon>
        <taxon>Paniceae</taxon>
        <taxon>Panicinae</taxon>
        <taxon>Panicum</taxon>
        <taxon>Panicum sect. Panicum</taxon>
    </lineage>
</organism>
<dbReference type="InterPro" id="IPR032675">
    <property type="entry name" value="LRR_dom_sf"/>
</dbReference>
<evidence type="ECO:0000313" key="5">
    <source>
        <dbReference type="EMBL" id="PUZ55973.1"/>
    </source>
</evidence>
<dbReference type="PANTHER" id="PTHR32141">
    <property type="match status" value="1"/>
</dbReference>
<dbReference type="InterPro" id="IPR055411">
    <property type="entry name" value="LRR_FXL15/At3g58940/PEG3-like"/>
</dbReference>
<evidence type="ECO:0008006" key="7">
    <source>
        <dbReference type="Google" id="ProtNLM"/>
    </source>
</evidence>